<evidence type="ECO:0000256" key="2">
    <source>
        <dbReference type="SAM" id="Phobius"/>
    </source>
</evidence>
<accession>A0A0X3NL59</accession>
<keyword evidence="2" id="KW-0472">Membrane</keyword>
<dbReference type="EMBL" id="GEEE01023002">
    <property type="protein sequence ID" value="JAP40223.1"/>
    <property type="molecule type" value="Transcribed_RNA"/>
</dbReference>
<keyword evidence="2" id="KW-0812">Transmembrane</keyword>
<evidence type="ECO:0000256" key="1">
    <source>
        <dbReference type="SAM" id="MobiDB-lite"/>
    </source>
</evidence>
<feature type="non-terminal residue" evidence="3">
    <location>
        <position position="1"/>
    </location>
</feature>
<dbReference type="AlphaFoldDB" id="A0A0X3NL59"/>
<feature type="region of interest" description="Disordered" evidence="1">
    <location>
        <begin position="59"/>
        <end position="124"/>
    </location>
</feature>
<evidence type="ECO:0000313" key="3">
    <source>
        <dbReference type="EMBL" id="JAP40223.1"/>
    </source>
</evidence>
<protein>
    <submittedName>
        <fullName evidence="3">Uncharacterized protein</fullName>
    </submittedName>
</protein>
<sequence>FFCNIQLQLRTLSKITRKNTASRRHHTVIVINIIINVFVVIFSINTILRCRLSVPMRVQPRQQGKKNDWRHRDTHKGHNKMGLVKNTQTRARTQKVGTQVRNSRANTGTEEKQTTSKRGGGGNEGAILYRIPLYSTHTHTPIQSPAG</sequence>
<feature type="compositionally biased region" description="Polar residues" evidence="1">
    <location>
        <begin position="85"/>
        <end position="108"/>
    </location>
</feature>
<name>A0A0X3NL59_SCHSO</name>
<organism evidence="3">
    <name type="scientific">Schistocephalus solidus</name>
    <name type="common">Tapeworm</name>
    <dbReference type="NCBI Taxonomy" id="70667"/>
    <lineage>
        <taxon>Eukaryota</taxon>
        <taxon>Metazoa</taxon>
        <taxon>Spiralia</taxon>
        <taxon>Lophotrochozoa</taxon>
        <taxon>Platyhelminthes</taxon>
        <taxon>Cestoda</taxon>
        <taxon>Eucestoda</taxon>
        <taxon>Diphyllobothriidea</taxon>
        <taxon>Diphyllobothriidae</taxon>
        <taxon>Schistocephalus</taxon>
    </lineage>
</organism>
<feature type="transmembrane region" description="Helical" evidence="2">
    <location>
        <begin position="27"/>
        <end position="48"/>
    </location>
</feature>
<proteinExistence type="predicted"/>
<gene>
    <name evidence="3" type="ORF">TR87153</name>
</gene>
<reference evidence="3" key="1">
    <citation type="submission" date="2016-01" db="EMBL/GenBank/DDBJ databases">
        <title>Reference transcriptome for the parasite Schistocephalus solidus: insights into the molecular evolution of parasitism.</title>
        <authorList>
            <person name="Hebert F.O."/>
            <person name="Grambauer S."/>
            <person name="Barber I."/>
            <person name="Landry C.R."/>
            <person name="Aubin-Horth N."/>
        </authorList>
    </citation>
    <scope>NUCLEOTIDE SEQUENCE</scope>
</reference>
<keyword evidence="2" id="KW-1133">Transmembrane helix</keyword>